<accession>A0A939T8B7</accession>
<keyword evidence="3" id="KW-1185">Reference proteome</keyword>
<name>A0A939T8B7_9ACTN</name>
<dbReference type="InterPro" id="IPR049244">
    <property type="entry name" value="DUF6879"/>
</dbReference>
<dbReference type="Proteomes" id="UP000669179">
    <property type="component" value="Unassembled WGS sequence"/>
</dbReference>
<protein>
    <recommendedName>
        <fullName evidence="1">DUF6879 domain-containing protein</fullName>
    </recommendedName>
</protein>
<evidence type="ECO:0000259" key="1">
    <source>
        <dbReference type="Pfam" id="PF21806"/>
    </source>
</evidence>
<evidence type="ECO:0000313" key="2">
    <source>
        <dbReference type="EMBL" id="MBO2452964.1"/>
    </source>
</evidence>
<organism evidence="2 3">
    <name type="scientific">Actinomadura barringtoniae</name>
    <dbReference type="NCBI Taxonomy" id="1427535"/>
    <lineage>
        <taxon>Bacteria</taxon>
        <taxon>Bacillati</taxon>
        <taxon>Actinomycetota</taxon>
        <taxon>Actinomycetes</taxon>
        <taxon>Streptosporangiales</taxon>
        <taxon>Thermomonosporaceae</taxon>
        <taxon>Actinomadura</taxon>
    </lineage>
</organism>
<dbReference type="AlphaFoldDB" id="A0A939T8B7"/>
<dbReference type="EMBL" id="JAGEOJ010000018">
    <property type="protein sequence ID" value="MBO2452964.1"/>
    <property type="molecule type" value="Genomic_DNA"/>
</dbReference>
<gene>
    <name evidence="2" type="ORF">J4573_38140</name>
</gene>
<dbReference type="Pfam" id="PF21806">
    <property type="entry name" value="DUF6879"/>
    <property type="match status" value="1"/>
</dbReference>
<sequence>MISLERRGELLQSAQEILKVELRDNYAADAGNFAAWRTGGFAGIAEVAQQWADTVASDLTEGRTWRRVRVVSEPLSEYQRYAYDFAGPAVAAGEDMRYLPRRLVSVLPLPGNDCFVLDGEVAMFNVLDGRDDRAEFQVYRDSEAVKFCRDAVTAAFAMAIPHHEYQP</sequence>
<evidence type="ECO:0000313" key="3">
    <source>
        <dbReference type="Proteomes" id="UP000669179"/>
    </source>
</evidence>
<dbReference type="RefSeq" id="WP_208260986.1">
    <property type="nucleotide sequence ID" value="NZ_JAGEOJ010000018.1"/>
</dbReference>
<feature type="domain" description="DUF6879" evidence="1">
    <location>
        <begin position="12"/>
        <end position="166"/>
    </location>
</feature>
<reference evidence="2" key="1">
    <citation type="submission" date="2021-03" db="EMBL/GenBank/DDBJ databases">
        <authorList>
            <person name="Kanchanasin P."/>
            <person name="Saeng-In P."/>
            <person name="Phongsopitanun W."/>
            <person name="Yuki M."/>
            <person name="Kudo T."/>
            <person name="Ohkuma M."/>
            <person name="Tanasupawat S."/>
        </authorList>
    </citation>
    <scope>NUCLEOTIDE SEQUENCE</scope>
    <source>
        <strain evidence="2">GKU 128</strain>
    </source>
</reference>
<proteinExistence type="predicted"/>
<comment type="caution">
    <text evidence="2">The sequence shown here is derived from an EMBL/GenBank/DDBJ whole genome shotgun (WGS) entry which is preliminary data.</text>
</comment>